<dbReference type="RefSeq" id="WP_023788762.1">
    <property type="nucleotide sequence ID" value="NC_022997.1"/>
</dbReference>
<dbReference type="PATRIC" id="fig|1029756.8.peg.3614"/>
<reference evidence="3 4" key="1">
    <citation type="journal article" date="2014" name="Genome Announc.">
        <title>Complete Genome Sequence of Hyphomicrobium nitrativorans Strain NL23, a Denitrifying Bacterium Isolated from Biofilm of a Methanol-Fed Denitrification System Treating Seawater at the Montreal Biodome.</title>
        <authorList>
            <person name="Martineau C."/>
            <person name="Villeneuve C."/>
            <person name="Mauffrey F."/>
            <person name="Villemur R."/>
        </authorList>
    </citation>
    <scope>NUCLEOTIDE SEQUENCE [LARGE SCALE GENOMIC DNA]</scope>
    <source>
        <strain evidence="3">NL23</strain>
    </source>
</reference>
<dbReference type="PROSITE" id="PS00018">
    <property type="entry name" value="EF_HAND_1"/>
    <property type="match status" value="1"/>
</dbReference>
<feature type="chain" id="PRO_5004740736" description="EF-hand domain-containing protein" evidence="1">
    <location>
        <begin position="22"/>
        <end position="94"/>
    </location>
</feature>
<keyword evidence="1" id="KW-0732">Signal</keyword>
<dbReference type="AlphaFoldDB" id="V5SIY8"/>
<dbReference type="GO" id="GO:0005509">
    <property type="term" value="F:calcium ion binding"/>
    <property type="evidence" value="ECO:0007669"/>
    <property type="project" value="InterPro"/>
</dbReference>
<accession>V5SIY8</accession>
<evidence type="ECO:0000259" key="2">
    <source>
        <dbReference type="PROSITE" id="PS50222"/>
    </source>
</evidence>
<dbReference type="KEGG" id="hni:W911_17370"/>
<sequence length="94" mass="9950">MITRMFMVWFALVLGGLAAHATDKGGAAGSVLSLDDCRAIWNLAAGRSDLGRDQAQPYVPDFAAVDVNGDGKITNAEFRAGCETGLVHKARRAD</sequence>
<organism evidence="3 4">
    <name type="scientific">Hyphomicrobium nitrativorans NL23</name>
    <dbReference type="NCBI Taxonomy" id="1029756"/>
    <lineage>
        <taxon>Bacteria</taxon>
        <taxon>Pseudomonadati</taxon>
        <taxon>Pseudomonadota</taxon>
        <taxon>Alphaproteobacteria</taxon>
        <taxon>Hyphomicrobiales</taxon>
        <taxon>Hyphomicrobiaceae</taxon>
        <taxon>Hyphomicrobium</taxon>
    </lineage>
</organism>
<feature type="signal peptide" evidence="1">
    <location>
        <begin position="1"/>
        <end position="21"/>
    </location>
</feature>
<dbReference type="InterPro" id="IPR002048">
    <property type="entry name" value="EF_hand_dom"/>
</dbReference>
<feature type="domain" description="EF-hand" evidence="2">
    <location>
        <begin position="62"/>
        <end position="88"/>
    </location>
</feature>
<name>V5SIY8_9HYPH</name>
<dbReference type="EMBL" id="CP006912">
    <property type="protein sequence ID" value="AHB50462.1"/>
    <property type="molecule type" value="Genomic_DNA"/>
</dbReference>
<dbReference type="OrthoDB" id="7933742at2"/>
<dbReference type="PROSITE" id="PS50222">
    <property type="entry name" value="EF_HAND_2"/>
    <property type="match status" value="1"/>
</dbReference>
<proteinExistence type="predicted"/>
<gene>
    <name evidence="3" type="ORF">W911_17370</name>
</gene>
<evidence type="ECO:0000313" key="4">
    <source>
        <dbReference type="Proteomes" id="UP000018542"/>
    </source>
</evidence>
<dbReference type="Proteomes" id="UP000018542">
    <property type="component" value="Chromosome"/>
</dbReference>
<keyword evidence="4" id="KW-1185">Reference proteome</keyword>
<dbReference type="HOGENOM" id="CLU_2569223_0_0_5"/>
<dbReference type="InterPro" id="IPR018247">
    <property type="entry name" value="EF_Hand_1_Ca_BS"/>
</dbReference>
<evidence type="ECO:0000256" key="1">
    <source>
        <dbReference type="SAM" id="SignalP"/>
    </source>
</evidence>
<evidence type="ECO:0000313" key="3">
    <source>
        <dbReference type="EMBL" id="AHB50462.1"/>
    </source>
</evidence>
<protein>
    <recommendedName>
        <fullName evidence="2">EF-hand domain-containing protein</fullName>
    </recommendedName>
</protein>